<name>A0AAF0YX68_9CORY</name>
<dbReference type="PANTHER" id="PTHR31157:SF1">
    <property type="entry name" value="SCP DOMAIN-CONTAINING PROTEIN"/>
    <property type="match status" value="1"/>
</dbReference>
<evidence type="ECO:0000313" key="4">
    <source>
        <dbReference type="Proteomes" id="UP000234560"/>
    </source>
</evidence>
<gene>
    <name evidence="3" type="ORF">CYJ47_03305</name>
</gene>
<dbReference type="Pfam" id="PF00188">
    <property type="entry name" value="CAP"/>
    <property type="match status" value="1"/>
</dbReference>
<accession>A0AAF0YX68</accession>
<dbReference type="KEGG" id="cpyr:CYJ47_03305"/>
<dbReference type="SUPFAM" id="SSF55797">
    <property type="entry name" value="PR-1-like"/>
    <property type="match status" value="1"/>
</dbReference>
<dbReference type="PANTHER" id="PTHR31157">
    <property type="entry name" value="SCP DOMAIN-CONTAINING PROTEIN"/>
    <property type="match status" value="1"/>
</dbReference>
<evidence type="ECO:0000313" key="3">
    <source>
        <dbReference type="EMBL" id="WOT02813.1"/>
    </source>
</evidence>
<dbReference type="EMBL" id="CP136958">
    <property type="protein sequence ID" value="WOT02813.1"/>
    <property type="molecule type" value="Genomic_DNA"/>
</dbReference>
<keyword evidence="1" id="KW-0732">Signal</keyword>
<evidence type="ECO:0000256" key="1">
    <source>
        <dbReference type="SAM" id="SignalP"/>
    </source>
</evidence>
<evidence type="ECO:0000259" key="2">
    <source>
        <dbReference type="SMART" id="SM00198"/>
    </source>
</evidence>
<reference evidence="3" key="1">
    <citation type="submission" date="2017-12" db="EMBL/GenBank/DDBJ databases">
        <authorList>
            <person name="Thomas-White K."/>
            <person name="Wolfe A.J."/>
        </authorList>
    </citation>
    <scope>NUCLEOTIDE SEQUENCE</scope>
    <source>
        <strain evidence="3">UMB0763</strain>
    </source>
</reference>
<dbReference type="Proteomes" id="UP000234560">
    <property type="component" value="Chromosome"/>
</dbReference>
<organism evidence="3 4">
    <name type="scientific">Corynebacterium pyruviciproducens</name>
    <dbReference type="NCBI Taxonomy" id="598660"/>
    <lineage>
        <taxon>Bacteria</taxon>
        <taxon>Bacillati</taxon>
        <taxon>Actinomycetota</taxon>
        <taxon>Actinomycetes</taxon>
        <taxon>Mycobacteriales</taxon>
        <taxon>Corynebacteriaceae</taxon>
        <taxon>Corynebacterium</taxon>
    </lineage>
</organism>
<feature type="signal peptide" evidence="1">
    <location>
        <begin position="1"/>
        <end position="26"/>
    </location>
</feature>
<dbReference type="AlphaFoldDB" id="A0AAF0YX68"/>
<dbReference type="RefSeq" id="WP_101678423.1">
    <property type="nucleotide sequence ID" value="NZ_CAMYCO010000015.1"/>
</dbReference>
<dbReference type="CDD" id="cd05379">
    <property type="entry name" value="CAP_bacterial"/>
    <property type="match status" value="1"/>
</dbReference>
<dbReference type="InterPro" id="IPR035940">
    <property type="entry name" value="CAP_sf"/>
</dbReference>
<protein>
    <submittedName>
        <fullName evidence="3">CAP domain-containing protein</fullName>
    </submittedName>
</protein>
<feature type="domain" description="SCP" evidence="2">
    <location>
        <begin position="77"/>
        <end position="182"/>
    </location>
</feature>
<sequence length="187" mass="19901">MKHRLTALASAATLVATLAFAPSASAATFTVPQPIVDLALQIPGSSELLTTATNGSAQLFTIGQPPAPALAPEQLGAAERSIFDKLNAERTSHGLAPVTWNEGLAADARAHSEWMARARTFQHAQMRPGESENIYWTSANEPGSAAEGWKNSPGHYANMMRPNAREVGIGFAPDGNGGWYATEKFWN</sequence>
<dbReference type="Gene3D" id="3.40.33.10">
    <property type="entry name" value="CAP"/>
    <property type="match status" value="1"/>
</dbReference>
<dbReference type="SMART" id="SM00198">
    <property type="entry name" value="SCP"/>
    <property type="match status" value="1"/>
</dbReference>
<dbReference type="InterPro" id="IPR014044">
    <property type="entry name" value="CAP_dom"/>
</dbReference>
<reference evidence="3" key="2">
    <citation type="submission" date="2023-10" db="EMBL/GenBank/DDBJ databases">
        <authorList>
            <person name="Choi B."/>
        </authorList>
    </citation>
    <scope>NUCLEOTIDE SEQUENCE</scope>
    <source>
        <strain evidence="3">UMB0763</strain>
    </source>
</reference>
<feature type="chain" id="PRO_5042239159" evidence="1">
    <location>
        <begin position="27"/>
        <end position="187"/>
    </location>
</feature>
<proteinExistence type="predicted"/>